<organism evidence="1">
    <name type="scientific">Anguilla anguilla</name>
    <name type="common">European freshwater eel</name>
    <name type="synonym">Muraena anguilla</name>
    <dbReference type="NCBI Taxonomy" id="7936"/>
    <lineage>
        <taxon>Eukaryota</taxon>
        <taxon>Metazoa</taxon>
        <taxon>Chordata</taxon>
        <taxon>Craniata</taxon>
        <taxon>Vertebrata</taxon>
        <taxon>Euteleostomi</taxon>
        <taxon>Actinopterygii</taxon>
        <taxon>Neopterygii</taxon>
        <taxon>Teleostei</taxon>
        <taxon>Anguilliformes</taxon>
        <taxon>Anguillidae</taxon>
        <taxon>Anguilla</taxon>
    </lineage>
</organism>
<accession>A0A0E9W8M6</accession>
<protein>
    <submittedName>
        <fullName evidence="1">Uncharacterized protein</fullName>
    </submittedName>
</protein>
<proteinExistence type="predicted"/>
<name>A0A0E9W8M6_ANGAN</name>
<evidence type="ECO:0000313" key="1">
    <source>
        <dbReference type="EMBL" id="JAH85818.1"/>
    </source>
</evidence>
<reference evidence="1" key="1">
    <citation type="submission" date="2014-11" db="EMBL/GenBank/DDBJ databases">
        <authorList>
            <person name="Amaro Gonzalez C."/>
        </authorList>
    </citation>
    <scope>NUCLEOTIDE SEQUENCE</scope>
</reference>
<dbReference type="AlphaFoldDB" id="A0A0E9W8M6"/>
<dbReference type="EMBL" id="GBXM01022759">
    <property type="protein sequence ID" value="JAH85818.1"/>
    <property type="molecule type" value="Transcribed_RNA"/>
</dbReference>
<sequence>MFYCYCCITLSLLTDVRFVTLFLWPVI</sequence>
<reference evidence="1" key="2">
    <citation type="journal article" date="2015" name="Fish Shellfish Immunol.">
        <title>Early steps in the European eel (Anguilla anguilla)-Vibrio vulnificus interaction in the gills: Role of the RtxA13 toxin.</title>
        <authorList>
            <person name="Callol A."/>
            <person name="Pajuelo D."/>
            <person name="Ebbesson L."/>
            <person name="Teles M."/>
            <person name="MacKenzie S."/>
            <person name="Amaro C."/>
        </authorList>
    </citation>
    <scope>NUCLEOTIDE SEQUENCE</scope>
</reference>